<organism evidence="2 3">
    <name type="scientific">Lactococcus hircilactis</name>
    <dbReference type="NCBI Taxonomy" id="1494462"/>
    <lineage>
        <taxon>Bacteria</taxon>
        <taxon>Bacillati</taxon>
        <taxon>Bacillota</taxon>
        <taxon>Bacilli</taxon>
        <taxon>Lactobacillales</taxon>
        <taxon>Streptococcaceae</taxon>
        <taxon>Lactococcus</taxon>
    </lineage>
</organism>
<dbReference type="AlphaFoldDB" id="A0A7X2CZU6"/>
<evidence type="ECO:0000313" key="2">
    <source>
        <dbReference type="EMBL" id="MQW38543.1"/>
    </source>
</evidence>
<dbReference type="OrthoDB" id="2242833at2"/>
<accession>A0A7X2CZU6</accession>
<dbReference type="Proteomes" id="UP000439550">
    <property type="component" value="Unassembled WGS sequence"/>
</dbReference>
<sequence length="213" mass="25236">MITSLTILSSIAIIVTAIIAFAEYLAGKARHENTLAIARLDKQEEDFIKWFYDYLHMSQILMRVTIQLNMDRLEQIHFEDATDSGSQRRVVRINENTLSRDRYTADLTYQMMILNLIIDERKSYFKRAKARIRENHETLIQDINDFSKEIHTTYDERMKDETADFRAIMTDARTLARKTVQEIERSNHEMGDQVKEDLLALEDEIESHFRRKK</sequence>
<dbReference type="RefSeq" id="WP_153494809.1">
    <property type="nucleotide sequence ID" value="NZ_CAXYUY010000022.1"/>
</dbReference>
<evidence type="ECO:0000256" key="1">
    <source>
        <dbReference type="SAM" id="Phobius"/>
    </source>
</evidence>
<gene>
    <name evidence="2" type="ORF">GHI93_01080</name>
</gene>
<comment type="caution">
    <text evidence="2">The sequence shown here is derived from an EMBL/GenBank/DDBJ whole genome shotgun (WGS) entry which is preliminary data.</text>
</comment>
<feature type="transmembrane region" description="Helical" evidence="1">
    <location>
        <begin position="6"/>
        <end position="26"/>
    </location>
</feature>
<proteinExistence type="predicted"/>
<evidence type="ECO:0000313" key="3">
    <source>
        <dbReference type="Proteomes" id="UP000439550"/>
    </source>
</evidence>
<protein>
    <submittedName>
        <fullName evidence="2">Uncharacterized protein</fullName>
    </submittedName>
</protein>
<keyword evidence="1" id="KW-0472">Membrane</keyword>
<dbReference type="EMBL" id="WITJ01000002">
    <property type="protein sequence ID" value="MQW38543.1"/>
    <property type="molecule type" value="Genomic_DNA"/>
</dbReference>
<keyword evidence="3" id="KW-1185">Reference proteome</keyword>
<keyword evidence="1" id="KW-1133">Transmembrane helix</keyword>
<reference evidence="2 3" key="1">
    <citation type="submission" date="2019-10" db="EMBL/GenBank/DDBJ databases">
        <authorList>
            <person name="Dong K."/>
        </authorList>
    </citation>
    <scope>NUCLEOTIDE SEQUENCE [LARGE SCALE GENOMIC DNA]</scope>
    <source>
        <strain evidence="2 3">DSM 28960</strain>
    </source>
</reference>
<name>A0A7X2CZU6_9LACT</name>
<keyword evidence="1" id="KW-0812">Transmembrane</keyword>